<gene>
    <name evidence="1" type="ORF">J4215_00175</name>
</gene>
<proteinExistence type="predicted"/>
<evidence type="ECO:0000313" key="1">
    <source>
        <dbReference type="EMBL" id="MBS3060980.1"/>
    </source>
</evidence>
<evidence type="ECO:0000313" key="2">
    <source>
        <dbReference type="Proteomes" id="UP000675968"/>
    </source>
</evidence>
<dbReference type="EMBL" id="JAGVWC010000003">
    <property type="protein sequence ID" value="MBS3060980.1"/>
    <property type="molecule type" value="Genomic_DNA"/>
</dbReference>
<reference evidence="1" key="1">
    <citation type="submission" date="2021-03" db="EMBL/GenBank/DDBJ databases">
        <authorList>
            <person name="Jaffe A."/>
        </authorList>
    </citation>
    <scope>NUCLEOTIDE SEQUENCE</scope>
    <source>
        <strain evidence="1">RIFCSPLOWO2_01_FULL_AR10_48_17</strain>
    </source>
</reference>
<sequence length="269" mass="30200">MTTKNSVLLIVKQFPGIEYNGVLNKISGNYGSVNSARAALSRALKDMNALGWIAKRDNHWFVTDKGQLILNSEMKNKLLFRLNQTVHEESLSEIDSIVEQLSILIERSKNDPDLLKAAKNAIRFSLSDLSSISEKVKARQSQLLYLSEVLEKQIKSLQELDFFDTRMVSPREKTLSLLQDIASKTNASELFLSAAPMVIEPLAAQLNEKPAQDNLTITQKNFPAFFDYLAGQFQQEQLLPLTITVAPYTIRITNTQASVTAPYAKLHEL</sequence>
<organism evidence="1 2">
    <name type="scientific">Candidatus Iainarchaeum sp</name>
    <dbReference type="NCBI Taxonomy" id="3101447"/>
    <lineage>
        <taxon>Archaea</taxon>
        <taxon>Candidatus Iainarchaeota</taxon>
        <taxon>Candidatus Iainarchaeia</taxon>
        <taxon>Candidatus Iainarchaeales</taxon>
        <taxon>Candidatus Iainarchaeaceae</taxon>
        <taxon>Candidatus Iainarchaeum</taxon>
    </lineage>
</organism>
<reference evidence="1" key="2">
    <citation type="submission" date="2021-05" db="EMBL/GenBank/DDBJ databases">
        <title>Protein family content uncovers lineage relationships and bacterial pathway maintenance mechanisms in DPANN archaea.</title>
        <authorList>
            <person name="Castelle C.J."/>
            <person name="Meheust R."/>
            <person name="Jaffe A.L."/>
            <person name="Seitz K."/>
            <person name="Gong X."/>
            <person name="Baker B.J."/>
            <person name="Banfield J.F."/>
        </authorList>
    </citation>
    <scope>NUCLEOTIDE SEQUENCE</scope>
    <source>
        <strain evidence="1">RIFCSPLOWO2_01_FULL_AR10_48_17</strain>
    </source>
</reference>
<accession>A0A8T4L878</accession>
<comment type="caution">
    <text evidence="1">The sequence shown here is derived from an EMBL/GenBank/DDBJ whole genome shotgun (WGS) entry which is preliminary data.</text>
</comment>
<protein>
    <submittedName>
        <fullName evidence="1">Uncharacterized protein</fullName>
    </submittedName>
</protein>
<name>A0A8T4L878_9ARCH</name>
<dbReference type="AlphaFoldDB" id="A0A8T4L878"/>
<dbReference type="Proteomes" id="UP000675968">
    <property type="component" value="Unassembled WGS sequence"/>
</dbReference>